<evidence type="ECO:0000256" key="6">
    <source>
        <dbReference type="ARBA" id="ARBA00022990"/>
    </source>
</evidence>
<evidence type="ECO:0000256" key="3">
    <source>
        <dbReference type="ARBA" id="ARBA00022723"/>
    </source>
</evidence>
<dbReference type="CDD" id="cd07724">
    <property type="entry name" value="POD-like_MBL-fold"/>
    <property type="match status" value="1"/>
</dbReference>
<dbReference type="InterPro" id="IPR044528">
    <property type="entry name" value="POD-like_MBL-fold"/>
</dbReference>
<comment type="caution">
    <text evidence="10">The sequence shown here is derived from an EMBL/GenBank/DDBJ whole genome shotgun (WGS) entry which is preliminary data.</text>
</comment>
<keyword evidence="8" id="KW-0408">Iron</keyword>
<keyword evidence="3" id="KW-0479">Metal-binding</keyword>
<proteinExistence type="inferred from homology"/>
<dbReference type="Proteomes" id="UP000178449">
    <property type="component" value="Unassembled WGS sequence"/>
</dbReference>
<dbReference type="STRING" id="1817772.A2527_08245"/>
<dbReference type="PANTHER" id="PTHR43084:SF1">
    <property type="entry name" value="PERSULFIDE DIOXYGENASE ETHE1, MITOCHONDRIAL"/>
    <property type="match status" value="1"/>
</dbReference>
<dbReference type="FunFam" id="3.60.15.10:FF:000013">
    <property type="entry name" value="Persulfide dioxygenase ETHE1, mitochondrial"/>
    <property type="match status" value="1"/>
</dbReference>
<evidence type="ECO:0000256" key="1">
    <source>
        <dbReference type="ARBA" id="ARBA00001954"/>
    </source>
</evidence>
<dbReference type="Gene3D" id="3.60.15.10">
    <property type="entry name" value="Ribonuclease Z/Hydroxyacylglutathione hydrolase-like"/>
    <property type="match status" value="1"/>
</dbReference>
<comment type="similarity">
    <text evidence="2">Belongs to the metallo-beta-lactamase superfamily. Glyoxalase II family.</text>
</comment>
<dbReference type="SUPFAM" id="SSF56281">
    <property type="entry name" value="Metallo-hydrolase/oxidoreductase"/>
    <property type="match status" value="1"/>
</dbReference>
<protein>
    <recommendedName>
        <fullName evidence="9">Metallo-beta-lactamase domain-containing protein</fullName>
    </recommendedName>
</protein>
<evidence type="ECO:0000256" key="4">
    <source>
        <dbReference type="ARBA" id="ARBA00022946"/>
    </source>
</evidence>
<dbReference type="SMART" id="SM00849">
    <property type="entry name" value="Lactamase_B"/>
    <property type="match status" value="1"/>
</dbReference>
<dbReference type="Pfam" id="PF00753">
    <property type="entry name" value="Lactamase_B"/>
    <property type="match status" value="1"/>
</dbReference>
<dbReference type="AlphaFoldDB" id="A0A1F6GAL4"/>
<accession>A0A1F6GAL4</accession>
<dbReference type="GO" id="GO:0006749">
    <property type="term" value="P:glutathione metabolic process"/>
    <property type="evidence" value="ECO:0007669"/>
    <property type="project" value="InterPro"/>
</dbReference>
<evidence type="ECO:0000313" key="11">
    <source>
        <dbReference type="Proteomes" id="UP000178449"/>
    </source>
</evidence>
<evidence type="ECO:0000313" key="10">
    <source>
        <dbReference type="EMBL" id="OGG95152.1"/>
    </source>
</evidence>
<dbReference type="InterPro" id="IPR001279">
    <property type="entry name" value="Metallo-B-lactamas"/>
</dbReference>
<dbReference type="GO" id="GO:0070813">
    <property type="term" value="P:hydrogen sulfide metabolic process"/>
    <property type="evidence" value="ECO:0007669"/>
    <property type="project" value="TreeGrafter"/>
</dbReference>
<evidence type="ECO:0000259" key="9">
    <source>
        <dbReference type="SMART" id="SM00849"/>
    </source>
</evidence>
<keyword evidence="5" id="KW-0223">Dioxygenase</keyword>
<feature type="domain" description="Metallo-beta-lactamase" evidence="9">
    <location>
        <begin position="15"/>
        <end position="173"/>
    </location>
</feature>
<keyword evidence="7" id="KW-0560">Oxidoreductase</keyword>
<dbReference type="GO" id="GO:0046872">
    <property type="term" value="F:metal ion binding"/>
    <property type="evidence" value="ECO:0007669"/>
    <property type="project" value="UniProtKB-KW"/>
</dbReference>
<reference evidence="10 11" key="1">
    <citation type="journal article" date="2016" name="Nat. Commun.">
        <title>Thousands of microbial genomes shed light on interconnected biogeochemical processes in an aquifer system.</title>
        <authorList>
            <person name="Anantharaman K."/>
            <person name="Brown C.T."/>
            <person name="Hug L.A."/>
            <person name="Sharon I."/>
            <person name="Castelle C.J."/>
            <person name="Probst A.J."/>
            <person name="Thomas B.C."/>
            <person name="Singh A."/>
            <person name="Wilkins M.J."/>
            <person name="Karaoz U."/>
            <person name="Brodie E.L."/>
            <person name="Williams K.H."/>
            <person name="Hubbard S.S."/>
            <person name="Banfield J.F."/>
        </authorList>
    </citation>
    <scope>NUCLEOTIDE SEQUENCE [LARGE SCALE GENOMIC DNA]</scope>
</reference>
<dbReference type="EMBL" id="MFNE01000026">
    <property type="protein sequence ID" value="OGG95152.1"/>
    <property type="molecule type" value="Genomic_DNA"/>
</dbReference>
<evidence type="ECO:0000256" key="7">
    <source>
        <dbReference type="ARBA" id="ARBA00023002"/>
    </source>
</evidence>
<gene>
    <name evidence="10" type="ORF">A2527_08245</name>
</gene>
<dbReference type="InterPro" id="IPR036866">
    <property type="entry name" value="RibonucZ/Hydroxyglut_hydro"/>
</dbReference>
<name>A0A1F6GAL4_9PROT</name>
<organism evidence="10 11">
    <name type="scientific">Candidatus Lambdaproteobacteria bacterium RIFOXYD2_FULL_50_16</name>
    <dbReference type="NCBI Taxonomy" id="1817772"/>
    <lineage>
        <taxon>Bacteria</taxon>
        <taxon>Pseudomonadati</taxon>
        <taxon>Pseudomonadota</taxon>
        <taxon>Candidatus Lambdaproteobacteria</taxon>
    </lineage>
</organism>
<dbReference type="PANTHER" id="PTHR43084">
    <property type="entry name" value="PERSULFIDE DIOXYGENASE ETHE1"/>
    <property type="match status" value="1"/>
</dbReference>
<comment type="cofactor">
    <cofactor evidence="1">
        <name>Fe(2+)</name>
        <dbReference type="ChEBI" id="CHEBI:29033"/>
    </cofactor>
</comment>
<dbReference type="GO" id="GO:0050313">
    <property type="term" value="F:sulfur dioxygenase activity"/>
    <property type="evidence" value="ECO:0007669"/>
    <property type="project" value="InterPro"/>
</dbReference>
<evidence type="ECO:0000256" key="8">
    <source>
        <dbReference type="ARBA" id="ARBA00023004"/>
    </source>
</evidence>
<sequence>MGKLTIRPLFDAPTSTFTYLLYLETGQALLIDSVKEQFERDLKLVSELGLSLKYLIETHVHADHITGAGLLSEKTGAKIVYGAKSGVQSADLLINDGESIDLEGTSIIGLSTPGHTAGCTSWLIEGQVFTGDSLMIRGCGRTDFQQGSSEVLYQSVHQQLFSLSDQTRIYPGHNYQGHPWSTVGEEKMYNPRLGGQKSLEEFKRIMDNLKLAPPQRLAQSVPANLKCGKD</sequence>
<keyword evidence="6" id="KW-0007">Acetylation</keyword>
<evidence type="ECO:0000256" key="2">
    <source>
        <dbReference type="ARBA" id="ARBA00006759"/>
    </source>
</evidence>
<keyword evidence="4" id="KW-0809">Transit peptide</keyword>
<evidence type="ECO:0000256" key="5">
    <source>
        <dbReference type="ARBA" id="ARBA00022964"/>
    </source>
</evidence>
<dbReference type="InterPro" id="IPR051682">
    <property type="entry name" value="Mito_Persulfide_Diox"/>
</dbReference>